<organism evidence="2 3">
    <name type="scientific">Chitinophaga caseinilytica</name>
    <dbReference type="NCBI Taxonomy" id="2267521"/>
    <lineage>
        <taxon>Bacteria</taxon>
        <taxon>Pseudomonadati</taxon>
        <taxon>Bacteroidota</taxon>
        <taxon>Chitinophagia</taxon>
        <taxon>Chitinophagales</taxon>
        <taxon>Chitinophagaceae</taxon>
        <taxon>Chitinophaga</taxon>
    </lineage>
</organism>
<dbReference type="InterPro" id="IPR011990">
    <property type="entry name" value="TPR-like_helical_dom_sf"/>
</dbReference>
<dbReference type="Pfam" id="PF13432">
    <property type="entry name" value="TPR_16"/>
    <property type="match status" value="1"/>
</dbReference>
<dbReference type="InterPro" id="IPR019734">
    <property type="entry name" value="TPR_rpt"/>
</dbReference>
<dbReference type="Proteomes" id="UP001449657">
    <property type="component" value="Chromosome"/>
</dbReference>
<dbReference type="RefSeq" id="WP_341840909.1">
    <property type="nucleotide sequence ID" value="NZ_CP149792.1"/>
</dbReference>
<dbReference type="PANTHER" id="PTHR12558:SF13">
    <property type="entry name" value="CELL DIVISION CYCLE PROTEIN 27 HOMOLOG"/>
    <property type="match status" value="1"/>
</dbReference>
<dbReference type="PANTHER" id="PTHR12558">
    <property type="entry name" value="CELL DIVISION CYCLE 16,23,27"/>
    <property type="match status" value="1"/>
</dbReference>
<evidence type="ECO:0000256" key="1">
    <source>
        <dbReference type="PROSITE-ProRule" id="PRU00339"/>
    </source>
</evidence>
<name>A0ABZ2Z205_9BACT</name>
<evidence type="ECO:0000313" key="3">
    <source>
        <dbReference type="Proteomes" id="UP001449657"/>
    </source>
</evidence>
<reference evidence="2 3" key="1">
    <citation type="submission" date="2024-03" db="EMBL/GenBank/DDBJ databases">
        <title>Chitinophaga caseinilytica sp. nov., a casein hydrolysing bacterium isolated from forest soil.</title>
        <authorList>
            <person name="Lee D.S."/>
            <person name="Han D.M."/>
            <person name="Baek J.H."/>
            <person name="Choi D.G."/>
            <person name="Jeon J.H."/>
            <person name="Jeon C.O."/>
        </authorList>
    </citation>
    <scope>NUCLEOTIDE SEQUENCE [LARGE SCALE GENOMIC DNA]</scope>
    <source>
        <strain evidence="2 3">KACC 19118</strain>
    </source>
</reference>
<protein>
    <submittedName>
        <fullName evidence="2">Tetratricopeptide repeat protein</fullName>
    </submittedName>
</protein>
<gene>
    <name evidence="2" type="ORF">WJU22_25055</name>
</gene>
<accession>A0ABZ2Z205</accession>
<dbReference type="EMBL" id="CP150096">
    <property type="protein sequence ID" value="WZN46168.1"/>
    <property type="molecule type" value="Genomic_DNA"/>
</dbReference>
<dbReference type="Gene3D" id="1.25.40.10">
    <property type="entry name" value="Tetratricopeptide repeat domain"/>
    <property type="match status" value="2"/>
</dbReference>
<dbReference type="SMART" id="SM00028">
    <property type="entry name" value="TPR"/>
    <property type="match status" value="4"/>
</dbReference>
<dbReference type="SUPFAM" id="SSF48452">
    <property type="entry name" value="TPR-like"/>
    <property type="match status" value="2"/>
</dbReference>
<keyword evidence="3" id="KW-1185">Reference proteome</keyword>
<evidence type="ECO:0000313" key="2">
    <source>
        <dbReference type="EMBL" id="WZN46168.1"/>
    </source>
</evidence>
<proteinExistence type="predicted"/>
<keyword evidence="1" id="KW-0802">TPR repeat</keyword>
<dbReference type="PROSITE" id="PS50005">
    <property type="entry name" value="TPR"/>
    <property type="match status" value="1"/>
</dbReference>
<sequence>MDIKIILILIGLAIASGPVTGQTLAPKGGERTEVNYVRGVRALAAGDVEILELGHHPQLCTLFVAGNPDHLQIQRVLKNGNENGGYSCNRLFSITFNPNGQLASMRPLTDAENEKYSDLQPIMALAVAAPSADEPTLSGQYKKAQTLYDEGKSDAAITLLNNIISRNTQNPDYHFLKAKCLAKKGLHAQALREAAFALKMDPQNPEMLHFSAVSAYFLKDYPKAAEYFEKAIQHDYVYSALPFHNYVRMLIEIPRPDRAIEIYNVWKHRVDLLWGAQGYQDQYTEDLDFYAAQAFELDHQFGTALFMYEELLVIDPLFFGYHAQRARVLMKKGEGIEALQSFHEALRLAPKEEKDALCGEAAQAYADYFRNKPANETLAFPCAPKPRAH</sequence>
<feature type="repeat" description="TPR" evidence="1">
    <location>
        <begin position="319"/>
        <end position="352"/>
    </location>
</feature>